<name>A0A9W9WST6_9EURO</name>
<evidence type="ECO:0000313" key="2">
    <source>
        <dbReference type="EMBL" id="KAJ5472995.1"/>
    </source>
</evidence>
<keyword evidence="3" id="KW-1185">Reference proteome</keyword>
<sequence length="504" mass="57534">MQSTSPEESAFEPPPQTFSTPGDRQYSLAKEVTMSAQSSIAASDWAHPHPSIFQLDLEIPAFFMPYRWWEDEATTVFWAFDIQGISRVIQFGLFRDENFPRTSLCARNVDTIDTFLMALSEPHEYQLLGNLSHIQRVEEILRRSSISPFQAIPWSWLPPQPNPTLTARDIAAAIEAESHFHFRQVAFEELVRAALGYNAIFVEWFLQQHEALYIILRDHLGAYPEDIPLYAEVEKHLRSRSPFAHRALVQCLMAVRPRGNRDVTKPTAGFDFIAGPIQALFKEQPGRLIAMLKMLSVLTIRFRRKYVHAPTMDWRTPFDTSIPFLDDYLESTSPTDLARSIRGLDEHHFAELTRQSLIAEDAVVGQLKVQWRELSVSVWECCAALPDLIPYLQECAQVSSLTKVAEVPMSKPSNRTIICTDSLNHTILKTRPGNTGTQGNVVTLENLFPQEILSLMSPAQNFAVYRQHYQKFPGIPFLIPHIRDHKENGESVLQPVFQYLQSTQ</sequence>
<comment type="caution">
    <text evidence="2">The sequence shown here is derived from an EMBL/GenBank/DDBJ whole genome shotgun (WGS) entry which is preliminary data.</text>
</comment>
<dbReference type="Proteomes" id="UP001147760">
    <property type="component" value="Unassembled WGS sequence"/>
</dbReference>
<reference evidence="2" key="1">
    <citation type="submission" date="2022-12" db="EMBL/GenBank/DDBJ databases">
        <authorList>
            <person name="Petersen C."/>
        </authorList>
    </citation>
    <scope>NUCLEOTIDE SEQUENCE</scope>
    <source>
        <strain evidence="2">IBT 17660</strain>
    </source>
</reference>
<proteinExistence type="predicted"/>
<dbReference type="AlphaFoldDB" id="A0A9W9WST6"/>
<feature type="region of interest" description="Disordered" evidence="1">
    <location>
        <begin position="1"/>
        <end position="23"/>
    </location>
</feature>
<dbReference type="EMBL" id="JAPWDO010000004">
    <property type="protein sequence ID" value="KAJ5472995.1"/>
    <property type="molecule type" value="Genomic_DNA"/>
</dbReference>
<reference evidence="2" key="2">
    <citation type="journal article" date="2023" name="IMA Fungus">
        <title>Comparative genomic study of the Penicillium genus elucidates a diverse pangenome and 15 lateral gene transfer events.</title>
        <authorList>
            <person name="Petersen C."/>
            <person name="Sorensen T."/>
            <person name="Nielsen M.R."/>
            <person name="Sondergaard T.E."/>
            <person name="Sorensen J.L."/>
            <person name="Fitzpatrick D.A."/>
            <person name="Frisvad J.C."/>
            <person name="Nielsen K.L."/>
        </authorList>
    </citation>
    <scope>NUCLEOTIDE SEQUENCE</scope>
    <source>
        <strain evidence="2">IBT 17660</strain>
    </source>
</reference>
<accession>A0A9W9WST6</accession>
<evidence type="ECO:0008006" key="4">
    <source>
        <dbReference type="Google" id="ProtNLM"/>
    </source>
</evidence>
<protein>
    <recommendedName>
        <fullName evidence="4">Ras-GEF domain-containing protein</fullName>
    </recommendedName>
</protein>
<evidence type="ECO:0000256" key="1">
    <source>
        <dbReference type="SAM" id="MobiDB-lite"/>
    </source>
</evidence>
<organism evidence="2 3">
    <name type="scientific">Penicillium desertorum</name>
    <dbReference type="NCBI Taxonomy" id="1303715"/>
    <lineage>
        <taxon>Eukaryota</taxon>
        <taxon>Fungi</taxon>
        <taxon>Dikarya</taxon>
        <taxon>Ascomycota</taxon>
        <taxon>Pezizomycotina</taxon>
        <taxon>Eurotiomycetes</taxon>
        <taxon>Eurotiomycetidae</taxon>
        <taxon>Eurotiales</taxon>
        <taxon>Aspergillaceae</taxon>
        <taxon>Penicillium</taxon>
    </lineage>
</organism>
<dbReference type="OrthoDB" id="4312812at2759"/>
<gene>
    <name evidence="2" type="ORF">N7530_006996</name>
</gene>
<evidence type="ECO:0000313" key="3">
    <source>
        <dbReference type="Proteomes" id="UP001147760"/>
    </source>
</evidence>